<keyword evidence="9" id="KW-0547">Nucleotide-binding</keyword>
<sequence length="975" mass="109923">MDIDMDVYKDEFLQEINEYLEIFNQAFIDLENGDENALDEIFRVAHTIKGMAGFLGYTSLEKLCHKMEEVLSGIKCAEINIDSGLIDVMLETVDRINEMVEKIESQGTDDTEIQDLLESFEEYKQQGRSSTEDCAREEVSTDETVEESLDAVSSSASEDVEIIPEEEGKPKVSEGMQNDVDPLGEDCNIILDTKISNDADIKELKAVLVIESLKEEVEVIRTEPAEEEIDNTFKGKLKVFINGEAEKVQEVMEKISEIEMFEITEKGSEETKKDVAEPQLENVSEEYLASDEYNIILNTQISPSADIKELKAVLVIESMGEAGEVVRTEPAEEEIDGTFNGSLKVFIKGEADKVKDAMDRISEIESYEVIKCGPDVEYTSTDNETIKNESENYIQEKPTPQITKVSENSKETTYGYEADYKIIYESGPNNISLMGKIRDIIRNEKYSLQEKVKQLMAVFISNTQSSTDLAWEKRQYEKPRLMQPTPSEFNEDKKVQIDEEEKATVKAIEEEQEVQEPQNTQVDKEEKVTEQEIEEESQEVKESQKAEIEKQEEETIEQTSTENPKVKSENRKSIAQTDNTKKTGPGPKRQDSIKVRISDLDNIMNLVGELVINKGCLLQISHQHKIPELEEATGILDKSITSLQDEVMRMRMVKIERVFNKFPRMVRDLSKKFGKEINFEIEGQDTELDRTILDEISDPLVHLVRNSVDHGIEESQDREKAGKSQAGRIKLSARQEKSNVIIEIEDDGKGLDVENIKKKALEKEILSPSEIEKLDEDGIRMLIFTPSFSTKDNATEISGRGIGMDAVKNAVDKLGGNVRVYSTTGEGTRIKISLPPTVAIIRALVVEVANENYAIPISNVIEALNVNESNIKVIYDQPLLYVRDKLLPMIKLKEIFEIEENKPKSHKEIGIIVEKDNQEMAIIVDSIIDQQEIVIKPIGSVLSRVKGFNGVTILGDGKVIPIIDVSTLIGGNRDA</sequence>
<evidence type="ECO:0000256" key="5">
    <source>
        <dbReference type="ARBA" id="ARBA00022490"/>
    </source>
</evidence>
<feature type="region of interest" description="Disordered" evidence="14">
    <location>
        <begin position="509"/>
        <end position="593"/>
    </location>
</feature>
<dbReference type="InterPro" id="IPR036061">
    <property type="entry name" value="CheW-like_dom_sf"/>
</dbReference>
<keyword evidence="8" id="KW-0808">Transferase</keyword>
<dbReference type="EMBL" id="RJJF01000012">
    <property type="protein sequence ID" value="RNI10442.1"/>
    <property type="molecule type" value="Genomic_DNA"/>
</dbReference>
<dbReference type="Gene3D" id="1.10.287.560">
    <property type="entry name" value="Histidine kinase CheA-like, homodimeric domain"/>
    <property type="match status" value="1"/>
</dbReference>
<evidence type="ECO:0000256" key="13">
    <source>
        <dbReference type="PROSITE-ProRule" id="PRU00110"/>
    </source>
</evidence>
<dbReference type="InterPro" id="IPR051315">
    <property type="entry name" value="Bact_Chemotaxis_CheA"/>
</dbReference>
<dbReference type="Gene3D" id="3.30.70.1110">
    <property type="entry name" value="Histidine kinase CheA-like, P2 response regulator-binding domain"/>
    <property type="match status" value="2"/>
</dbReference>
<dbReference type="CDD" id="cd16916">
    <property type="entry name" value="HATPase_CheA-like"/>
    <property type="match status" value="1"/>
</dbReference>
<dbReference type="GO" id="GO:0005737">
    <property type="term" value="C:cytoplasm"/>
    <property type="evidence" value="ECO:0007669"/>
    <property type="project" value="UniProtKB-SubCell"/>
</dbReference>
<reference evidence="18 20" key="1">
    <citation type="submission" date="2018-02" db="EMBL/GenBank/DDBJ databases">
        <title>Subsurface microbial communities from deep shales in Ohio and West Virginia, USA.</title>
        <authorList>
            <person name="Wrighton K."/>
        </authorList>
    </citation>
    <scope>NUCLEOTIDE SEQUENCE [LARGE SCALE GENOMIC DNA]</scope>
    <source>
        <strain evidence="18 20">DSM 10369</strain>
    </source>
</reference>
<dbReference type="GO" id="GO:0000155">
    <property type="term" value="F:phosphorelay sensor kinase activity"/>
    <property type="evidence" value="ECO:0007669"/>
    <property type="project" value="InterPro"/>
</dbReference>
<dbReference type="PRINTS" id="PR00344">
    <property type="entry name" value="BCTRLSENSOR"/>
</dbReference>
<dbReference type="GO" id="GO:0005524">
    <property type="term" value="F:ATP binding"/>
    <property type="evidence" value="ECO:0007669"/>
    <property type="project" value="UniProtKB-KW"/>
</dbReference>
<dbReference type="Pfam" id="PF01627">
    <property type="entry name" value="Hpt"/>
    <property type="match status" value="1"/>
</dbReference>
<evidence type="ECO:0000313" key="21">
    <source>
        <dbReference type="Proteomes" id="UP000273978"/>
    </source>
</evidence>
<dbReference type="SMART" id="SM01231">
    <property type="entry name" value="H-kinase_dim"/>
    <property type="match status" value="1"/>
</dbReference>
<feature type="compositionally biased region" description="Basic and acidic residues" evidence="14">
    <location>
        <begin position="538"/>
        <end position="549"/>
    </location>
</feature>
<dbReference type="AlphaFoldDB" id="A0A315A0J6"/>
<dbReference type="EC" id="2.7.13.3" evidence="3"/>
<dbReference type="PROSITE" id="PS50109">
    <property type="entry name" value="HIS_KIN"/>
    <property type="match status" value="1"/>
</dbReference>
<dbReference type="InterPro" id="IPR036097">
    <property type="entry name" value="HisK_dim/P_sf"/>
</dbReference>
<dbReference type="SMART" id="SM00073">
    <property type="entry name" value="HPT"/>
    <property type="match status" value="1"/>
</dbReference>
<dbReference type="Gene3D" id="2.30.30.40">
    <property type="entry name" value="SH3 Domains"/>
    <property type="match status" value="1"/>
</dbReference>
<dbReference type="InterPro" id="IPR003594">
    <property type="entry name" value="HATPase_dom"/>
</dbReference>
<keyword evidence="5" id="KW-0963">Cytoplasm</keyword>
<dbReference type="CDD" id="cd00731">
    <property type="entry name" value="CheA_reg"/>
    <property type="match status" value="1"/>
</dbReference>
<dbReference type="Proteomes" id="UP000273978">
    <property type="component" value="Unassembled WGS sequence"/>
</dbReference>
<keyword evidence="12" id="KW-0902">Two-component regulatory system</keyword>
<dbReference type="PROSITE" id="PS50851">
    <property type="entry name" value="CHEW"/>
    <property type="match status" value="1"/>
</dbReference>
<dbReference type="Gene3D" id="1.20.120.160">
    <property type="entry name" value="HPT domain"/>
    <property type="match status" value="1"/>
</dbReference>
<dbReference type="Pfam" id="PF02895">
    <property type="entry name" value="H-kinase_dim"/>
    <property type="match status" value="1"/>
</dbReference>
<dbReference type="InterPro" id="IPR005467">
    <property type="entry name" value="His_kinase_dom"/>
</dbReference>
<dbReference type="SUPFAM" id="SSF50341">
    <property type="entry name" value="CheW-like"/>
    <property type="match status" value="1"/>
</dbReference>
<evidence type="ECO:0000256" key="6">
    <source>
        <dbReference type="ARBA" id="ARBA00022500"/>
    </source>
</evidence>
<dbReference type="EMBL" id="PVBU01000004">
    <property type="protein sequence ID" value="PQV42891.1"/>
    <property type="molecule type" value="Genomic_DNA"/>
</dbReference>
<protein>
    <recommendedName>
        <fullName evidence="4">Chemotaxis protein CheA</fullName>
        <ecNumber evidence="3">2.7.13.3</ecNumber>
    </recommendedName>
</protein>
<dbReference type="InterPro" id="IPR008207">
    <property type="entry name" value="Sig_transdc_His_kin_Hpt_dom"/>
</dbReference>
<feature type="modified residue" description="Phosphohistidine" evidence="13">
    <location>
        <position position="46"/>
    </location>
</feature>
<evidence type="ECO:0000313" key="19">
    <source>
        <dbReference type="EMBL" id="RNI10442.1"/>
    </source>
</evidence>
<dbReference type="SUPFAM" id="SSF47384">
    <property type="entry name" value="Homodimeric domain of signal transducing histidine kinase"/>
    <property type="match status" value="1"/>
</dbReference>
<comment type="catalytic activity">
    <reaction evidence="1">
        <text>ATP + protein L-histidine = ADP + protein N-phospho-L-histidine.</text>
        <dbReference type="EC" id="2.7.13.3"/>
    </reaction>
</comment>
<reference evidence="19 21" key="2">
    <citation type="submission" date="2018-10" db="EMBL/GenBank/DDBJ databases">
        <title>Cultivation of a novel Methanohalophilus strain from Kebrit Deep of the Red Sea and a genomic comparison of members of the genus Methanohalophilus.</title>
        <authorList>
            <person name="Guan Y."/>
            <person name="Ngugi D.K."/>
            <person name="Stingl U."/>
        </authorList>
    </citation>
    <scope>NUCLEOTIDE SEQUENCE [LARGE SCALE GENOMIC DNA]</scope>
    <source>
        <strain evidence="19 21">DSM 10369</strain>
    </source>
</reference>
<dbReference type="FunFam" id="3.30.565.10:FF:000016">
    <property type="entry name" value="Chemotaxis protein CheA, putative"/>
    <property type="match status" value="1"/>
</dbReference>
<dbReference type="SMART" id="SM00260">
    <property type="entry name" value="CheW"/>
    <property type="match status" value="1"/>
</dbReference>
<dbReference type="SUPFAM" id="SSF55874">
    <property type="entry name" value="ATPase domain of HSP90 chaperone/DNA topoisomerase II/histidine kinase"/>
    <property type="match status" value="1"/>
</dbReference>
<name>A0A315A0J6_9EURY</name>
<dbReference type="PANTHER" id="PTHR43395">
    <property type="entry name" value="SENSOR HISTIDINE KINASE CHEA"/>
    <property type="match status" value="1"/>
</dbReference>
<evidence type="ECO:0000256" key="1">
    <source>
        <dbReference type="ARBA" id="ARBA00000085"/>
    </source>
</evidence>
<dbReference type="RefSeq" id="WP_105460458.1">
    <property type="nucleotide sequence ID" value="NZ_RJJF01000012.1"/>
</dbReference>
<comment type="caution">
    <text evidence="18">The sequence shown here is derived from an EMBL/GenBank/DDBJ whole genome shotgun (WGS) entry which is preliminary data.</text>
</comment>
<evidence type="ECO:0000259" key="15">
    <source>
        <dbReference type="PROSITE" id="PS50109"/>
    </source>
</evidence>
<dbReference type="SUPFAM" id="SSF47226">
    <property type="entry name" value="Histidine-containing phosphotransfer domain, HPT domain"/>
    <property type="match status" value="1"/>
</dbReference>
<dbReference type="Gene3D" id="3.30.565.10">
    <property type="entry name" value="Histidine kinase-like ATPase, C-terminal domain"/>
    <property type="match status" value="1"/>
</dbReference>
<keyword evidence="6" id="KW-0145">Chemotaxis</keyword>
<dbReference type="InterPro" id="IPR035891">
    <property type="entry name" value="CheY-binding_CheA"/>
</dbReference>
<keyword evidence="7 13" id="KW-0597">Phosphoprotein</keyword>
<dbReference type="Pfam" id="PF02518">
    <property type="entry name" value="HATPase_c"/>
    <property type="match status" value="1"/>
</dbReference>
<dbReference type="InterPro" id="IPR036641">
    <property type="entry name" value="HPT_dom_sf"/>
</dbReference>
<evidence type="ECO:0000256" key="4">
    <source>
        <dbReference type="ARBA" id="ARBA00021495"/>
    </source>
</evidence>
<dbReference type="InterPro" id="IPR037006">
    <property type="entry name" value="CheA-like_homodim_sf"/>
</dbReference>
<evidence type="ECO:0000256" key="2">
    <source>
        <dbReference type="ARBA" id="ARBA00004496"/>
    </source>
</evidence>
<accession>A0A315A0J6</accession>
<dbReference type="Pfam" id="PF07194">
    <property type="entry name" value="P2"/>
    <property type="match status" value="2"/>
</dbReference>
<dbReference type="GO" id="GO:0006935">
    <property type="term" value="P:chemotaxis"/>
    <property type="evidence" value="ECO:0007669"/>
    <property type="project" value="UniProtKB-KW"/>
</dbReference>
<dbReference type="InterPro" id="IPR010808">
    <property type="entry name" value="CheA_P2-bd"/>
</dbReference>
<proteinExistence type="predicted"/>
<comment type="subcellular location">
    <subcellularLocation>
        <location evidence="2">Cytoplasm</location>
    </subcellularLocation>
</comment>
<keyword evidence="11" id="KW-0067">ATP-binding</keyword>
<dbReference type="InterPro" id="IPR002545">
    <property type="entry name" value="CheW-lke_dom"/>
</dbReference>
<dbReference type="InterPro" id="IPR004105">
    <property type="entry name" value="CheA-like_dim"/>
</dbReference>
<evidence type="ECO:0000256" key="7">
    <source>
        <dbReference type="ARBA" id="ARBA00022553"/>
    </source>
</evidence>
<dbReference type="Proteomes" id="UP000251060">
    <property type="component" value="Unassembled WGS sequence"/>
</dbReference>
<gene>
    <name evidence="18" type="ORF">B0H22_104148</name>
    <name evidence="19" type="ORF">EDD83_03515</name>
</gene>
<feature type="compositionally biased region" description="Acidic residues" evidence="14">
    <location>
        <begin position="140"/>
        <end position="149"/>
    </location>
</feature>
<dbReference type="CDD" id="cd00088">
    <property type="entry name" value="HPT"/>
    <property type="match status" value="1"/>
</dbReference>
<evidence type="ECO:0000256" key="9">
    <source>
        <dbReference type="ARBA" id="ARBA00022741"/>
    </source>
</evidence>
<feature type="domain" description="HPt" evidence="17">
    <location>
        <begin position="1"/>
        <end position="103"/>
    </location>
</feature>
<dbReference type="InterPro" id="IPR036890">
    <property type="entry name" value="HATPase_C_sf"/>
</dbReference>
<dbReference type="PROSITE" id="PS50894">
    <property type="entry name" value="HPT"/>
    <property type="match status" value="1"/>
</dbReference>
<dbReference type="SMART" id="SM00387">
    <property type="entry name" value="HATPase_c"/>
    <property type="match status" value="1"/>
</dbReference>
<feature type="domain" description="CheW-like" evidence="16">
    <location>
        <begin position="840"/>
        <end position="974"/>
    </location>
</feature>
<evidence type="ECO:0000313" key="20">
    <source>
        <dbReference type="Proteomes" id="UP000251060"/>
    </source>
</evidence>
<feature type="domain" description="Histidine kinase" evidence="15">
    <location>
        <begin position="638"/>
        <end position="838"/>
    </location>
</feature>
<evidence type="ECO:0000256" key="14">
    <source>
        <dbReference type="SAM" id="MobiDB-lite"/>
    </source>
</evidence>
<feature type="region of interest" description="Disordered" evidence="14">
    <location>
        <begin position="126"/>
        <end position="160"/>
    </location>
</feature>
<evidence type="ECO:0000259" key="17">
    <source>
        <dbReference type="PROSITE" id="PS50894"/>
    </source>
</evidence>
<organism evidence="18 20">
    <name type="scientific">Methanohalophilus euhalobius</name>
    <dbReference type="NCBI Taxonomy" id="51203"/>
    <lineage>
        <taxon>Archaea</taxon>
        <taxon>Methanobacteriati</taxon>
        <taxon>Methanobacteriota</taxon>
        <taxon>Stenosarchaea group</taxon>
        <taxon>Methanomicrobia</taxon>
        <taxon>Methanosarcinales</taxon>
        <taxon>Methanosarcinaceae</taxon>
        <taxon>Methanohalophilus</taxon>
    </lineage>
</organism>
<evidence type="ECO:0000256" key="12">
    <source>
        <dbReference type="ARBA" id="ARBA00023012"/>
    </source>
</evidence>
<evidence type="ECO:0000256" key="11">
    <source>
        <dbReference type="ARBA" id="ARBA00022840"/>
    </source>
</evidence>
<evidence type="ECO:0000256" key="10">
    <source>
        <dbReference type="ARBA" id="ARBA00022777"/>
    </source>
</evidence>
<evidence type="ECO:0000313" key="18">
    <source>
        <dbReference type="EMBL" id="PQV42891.1"/>
    </source>
</evidence>
<dbReference type="InterPro" id="IPR004358">
    <property type="entry name" value="Sig_transdc_His_kin-like_C"/>
</dbReference>
<dbReference type="PANTHER" id="PTHR43395:SF10">
    <property type="entry name" value="CHEMOTAXIS PROTEIN CHEA"/>
    <property type="match status" value="1"/>
</dbReference>
<dbReference type="Pfam" id="PF01584">
    <property type="entry name" value="CheW"/>
    <property type="match status" value="1"/>
</dbReference>
<evidence type="ECO:0000259" key="16">
    <source>
        <dbReference type="PROSITE" id="PS50851"/>
    </source>
</evidence>
<evidence type="ECO:0000256" key="3">
    <source>
        <dbReference type="ARBA" id="ARBA00012438"/>
    </source>
</evidence>
<dbReference type="InterPro" id="IPR037052">
    <property type="entry name" value="CheA-like_P2_sf"/>
</dbReference>
<feature type="compositionally biased region" description="Basic and acidic residues" evidence="14">
    <location>
        <begin position="126"/>
        <end position="139"/>
    </location>
</feature>
<evidence type="ECO:0000256" key="8">
    <source>
        <dbReference type="ARBA" id="ARBA00022679"/>
    </source>
</evidence>
<dbReference type="SUPFAM" id="SSF55052">
    <property type="entry name" value="CheY-binding domain of CheA"/>
    <property type="match status" value="2"/>
</dbReference>
<keyword evidence="10 18" id="KW-0418">Kinase</keyword>